<dbReference type="OrthoDB" id="9807051at2"/>
<organism evidence="2 3">
    <name type="scientific">Vagococcus fessus</name>
    <dbReference type="NCBI Taxonomy" id="120370"/>
    <lineage>
        <taxon>Bacteria</taxon>
        <taxon>Bacillati</taxon>
        <taxon>Bacillota</taxon>
        <taxon>Bacilli</taxon>
        <taxon>Lactobacillales</taxon>
        <taxon>Enterococcaceae</taxon>
        <taxon>Vagococcus</taxon>
    </lineage>
</organism>
<name>A0A430A7J1_9ENTE</name>
<evidence type="ECO:0000313" key="2">
    <source>
        <dbReference type="EMBL" id="RSU03049.1"/>
    </source>
</evidence>
<dbReference type="EMBL" id="NGJY01000002">
    <property type="protein sequence ID" value="RSU03049.1"/>
    <property type="molecule type" value="Genomic_DNA"/>
</dbReference>
<dbReference type="GO" id="GO:0005975">
    <property type="term" value="P:carbohydrate metabolic process"/>
    <property type="evidence" value="ECO:0007669"/>
    <property type="project" value="InterPro"/>
</dbReference>
<dbReference type="RefSeq" id="WP_126831261.1">
    <property type="nucleotide sequence ID" value="NZ_CBCRYB010000004.1"/>
</dbReference>
<proteinExistence type="predicted"/>
<keyword evidence="1" id="KW-0704">Schiff base</keyword>
<dbReference type="InterPro" id="IPR001585">
    <property type="entry name" value="TAL/FSA"/>
</dbReference>
<evidence type="ECO:0000313" key="3">
    <source>
        <dbReference type="Proteomes" id="UP000287101"/>
    </source>
</evidence>
<dbReference type="InterPro" id="IPR013785">
    <property type="entry name" value="Aldolase_TIM"/>
</dbReference>
<dbReference type="Pfam" id="PF00923">
    <property type="entry name" value="TAL_FSA"/>
    <property type="match status" value="1"/>
</dbReference>
<keyword evidence="3" id="KW-1185">Reference proteome</keyword>
<reference evidence="2 3" key="1">
    <citation type="submission" date="2017-05" db="EMBL/GenBank/DDBJ databases">
        <title>Vagococcus spp. assemblies.</title>
        <authorList>
            <person name="Gulvik C.A."/>
        </authorList>
    </citation>
    <scope>NUCLEOTIDE SEQUENCE [LARGE SCALE GENOMIC DNA]</scope>
    <source>
        <strain evidence="2 3">CCUG 41755</strain>
    </source>
</reference>
<comment type="caution">
    <text evidence="2">The sequence shown here is derived from an EMBL/GenBank/DDBJ whole genome shotgun (WGS) entry which is preliminary data.</text>
</comment>
<protein>
    <submittedName>
        <fullName evidence="2">Transaldolase</fullName>
    </submittedName>
</protein>
<gene>
    <name evidence="2" type="ORF">CBF31_04855</name>
</gene>
<dbReference type="Proteomes" id="UP000287101">
    <property type="component" value="Unassembled WGS sequence"/>
</dbReference>
<accession>A0A430A7J1</accession>
<dbReference type="PANTHER" id="PTHR10683">
    <property type="entry name" value="TRANSALDOLASE"/>
    <property type="match status" value="1"/>
</dbReference>
<dbReference type="Gene3D" id="3.20.20.70">
    <property type="entry name" value="Aldolase class I"/>
    <property type="match status" value="1"/>
</dbReference>
<dbReference type="SUPFAM" id="SSF51569">
    <property type="entry name" value="Aldolase"/>
    <property type="match status" value="1"/>
</dbReference>
<dbReference type="AlphaFoldDB" id="A0A430A7J1"/>
<dbReference type="NCBIfam" id="TIGR02134">
    <property type="entry name" value="transald_staph"/>
    <property type="match status" value="1"/>
</dbReference>
<dbReference type="InterPro" id="IPR011861">
    <property type="entry name" value="Transald_staph-type"/>
</dbReference>
<dbReference type="PANTHER" id="PTHR10683:SF40">
    <property type="entry name" value="FRUCTOSE-6-PHOSPHATE ALDOLASE 1-RELATED"/>
    <property type="match status" value="1"/>
</dbReference>
<sequence>MLENLKVKIYSDGAEIDKMKEAYKEGMVSGFTTNPTLMKKAGITDYVAFAEEAVKEIPDKSISFEVFADDFETMEKEAEKIASFGENVFIKIPIMNTKGESSIPLIERLSAKGFSLNITAIMTIKQVKETIAVLAPGTKNIVSVFAGRVADTGIDPTELMKQSVEECAKKNGTELLWASTRELINIFQADEIGADIITVPPAILSKLSMVGMDLEQLSKETVIMFNSDIKDLGFTIL</sequence>
<evidence type="ECO:0000256" key="1">
    <source>
        <dbReference type="ARBA" id="ARBA00023270"/>
    </source>
</evidence>